<evidence type="ECO:0000256" key="5">
    <source>
        <dbReference type="ARBA" id="ARBA00023235"/>
    </source>
</evidence>
<keyword evidence="2 6" id="KW-0963">Cytoplasm</keyword>
<evidence type="ECO:0000259" key="8">
    <source>
        <dbReference type="Pfam" id="PF01676"/>
    </source>
</evidence>
<feature type="binding site" evidence="6">
    <location>
        <position position="352"/>
    </location>
    <ligand>
        <name>Mn(2+)</name>
        <dbReference type="ChEBI" id="CHEBI:29035"/>
        <label>1</label>
    </ligand>
</feature>
<dbReference type="InterPro" id="IPR010045">
    <property type="entry name" value="DeoB"/>
</dbReference>
<dbReference type="GO" id="GO:0008973">
    <property type="term" value="F:phosphopentomutase activity"/>
    <property type="evidence" value="ECO:0007669"/>
    <property type="project" value="UniProtKB-UniRule"/>
</dbReference>
<dbReference type="SUPFAM" id="SSF53649">
    <property type="entry name" value="Alkaline phosphatase-like"/>
    <property type="match status" value="1"/>
</dbReference>
<dbReference type="GO" id="GO:0000287">
    <property type="term" value="F:magnesium ion binding"/>
    <property type="evidence" value="ECO:0007669"/>
    <property type="project" value="UniProtKB-UniRule"/>
</dbReference>
<dbReference type="EMBL" id="FRDL01000002">
    <property type="protein sequence ID" value="SHN57558.1"/>
    <property type="molecule type" value="Genomic_DNA"/>
</dbReference>
<comment type="function">
    <text evidence="6">Isomerase that catalyzes the conversion of deoxy-ribose 1-phosphate (dRib-1-P) and ribose 1-phosphate (Rib-1-P) to deoxy-ribose 5-phosphate (dRib-5-P) and ribose 5-phosphate (Rib-5-P), respectively.</text>
</comment>
<dbReference type="GO" id="GO:0006015">
    <property type="term" value="P:5-phosphoribose 1-diphosphate biosynthetic process"/>
    <property type="evidence" value="ECO:0007669"/>
    <property type="project" value="UniProtKB-UniPathway"/>
</dbReference>
<dbReference type="GO" id="GO:0006018">
    <property type="term" value="P:2-deoxyribose 1-phosphate catabolic process"/>
    <property type="evidence" value="ECO:0007669"/>
    <property type="project" value="UniProtKB-UniRule"/>
</dbReference>
<accession>A0A1M7SGG0</accession>
<comment type="catalytic activity">
    <reaction evidence="6">
        <text>2-deoxy-alpha-D-ribose 1-phosphate = 2-deoxy-D-ribose 5-phosphate</text>
        <dbReference type="Rhea" id="RHEA:27658"/>
        <dbReference type="ChEBI" id="CHEBI:57259"/>
        <dbReference type="ChEBI" id="CHEBI:62877"/>
        <dbReference type="EC" id="5.4.2.7"/>
    </reaction>
</comment>
<feature type="binding site" evidence="6">
    <location>
        <position position="315"/>
    </location>
    <ligand>
        <name>Mn(2+)</name>
        <dbReference type="ChEBI" id="CHEBI:29035"/>
        <label>2</label>
    </ligand>
</feature>
<dbReference type="InterPro" id="IPR006124">
    <property type="entry name" value="Metalloenzyme"/>
</dbReference>
<feature type="binding site" evidence="6">
    <location>
        <position position="310"/>
    </location>
    <ligand>
        <name>Mn(2+)</name>
        <dbReference type="ChEBI" id="CHEBI:29035"/>
        <label>2</label>
    </ligand>
</feature>
<dbReference type="GO" id="GO:0030145">
    <property type="term" value="F:manganese ion binding"/>
    <property type="evidence" value="ECO:0007669"/>
    <property type="project" value="UniProtKB-UniRule"/>
</dbReference>
<dbReference type="Gene3D" id="3.40.720.10">
    <property type="entry name" value="Alkaline Phosphatase, subunit A"/>
    <property type="match status" value="1"/>
</dbReference>
<dbReference type="Gene3D" id="3.30.70.1250">
    <property type="entry name" value="Phosphopentomutase"/>
    <property type="match status" value="1"/>
</dbReference>
<dbReference type="AlphaFoldDB" id="A0A1M7SGG0"/>
<evidence type="ECO:0000313" key="9">
    <source>
        <dbReference type="EMBL" id="SHN57558.1"/>
    </source>
</evidence>
<dbReference type="STRING" id="1189325.SAMN04488119_103133"/>
<evidence type="ECO:0000256" key="4">
    <source>
        <dbReference type="ARBA" id="ARBA00023211"/>
    </source>
</evidence>
<dbReference type="EC" id="5.4.2.7" evidence="6 7"/>
<evidence type="ECO:0000256" key="2">
    <source>
        <dbReference type="ARBA" id="ARBA00022490"/>
    </source>
</evidence>
<comment type="catalytic activity">
    <reaction evidence="6">
        <text>alpha-D-ribose 1-phosphate = D-ribose 5-phosphate</text>
        <dbReference type="Rhea" id="RHEA:18793"/>
        <dbReference type="ChEBI" id="CHEBI:57720"/>
        <dbReference type="ChEBI" id="CHEBI:78346"/>
        <dbReference type="EC" id="5.4.2.7"/>
    </reaction>
</comment>
<dbReference type="GO" id="GO:0009117">
    <property type="term" value="P:nucleotide metabolic process"/>
    <property type="evidence" value="ECO:0007669"/>
    <property type="project" value="UniProtKB-UniRule"/>
</dbReference>
<evidence type="ECO:0000256" key="1">
    <source>
        <dbReference type="ARBA" id="ARBA00010373"/>
    </source>
</evidence>
<dbReference type="PIRSF" id="PIRSF001491">
    <property type="entry name" value="Ppentomutase"/>
    <property type="match status" value="1"/>
</dbReference>
<keyword evidence="4 6" id="KW-0464">Manganese</keyword>
<gene>
    <name evidence="6" type="primary">deoB</name>
    <name evidence="9" type="ORF">SAMN05216200_102376</name>
</gene>
<dbReference type="GO" id="GO:0043094">
    <property type="term" value="P:metabolic compound salvage"/>
    <property type="evidence" value="ECO:0007669"/>
    <property type="project" value="UniProtKB-UniRule"/>
</dbReference>
<protein>
    <recommendedName>
        <fullName evidence="6 7">Phosphopentomutase</fullName>
        <ecNumber evidence="6 7">5.4.2.7</ecNumber>
    </recommendedName>
    <alternativeName>
        <fullName evidence="6">Phosphodeoxyribomutase</fullName>
    </alternativeName>
</protein>
<dbReference type="PANTHER" id="PTHR21110:SF0">
    <property type="entry name" value="PHOSPHOPENTOMUTASE"/>
    <property type="match status" value="1"/>
</dbReference>
<comment type="subcellular location">
    <subcellularLocation>
        <location evidence="6">Cytoplasm</location>
    </subcellularLocation>
</comment>
<dbReference type="Proteomes" id="UP000184066">
    <property type="component" value="Unassembled WGS sequence"/>
</dbReference>
<proteinExistence type="inferred from homology"/>
<feature type="binding site" evidence="6">
    <location>
        <position position="363"/>
    </location>
    <ligand>
        <name>Mn(2+)</name>
        <dbReference type="ChEBI" id="CHEBI:29035"/>
        <label>2</label>
    </ligand>
</feature>
<dbReference type="RefSeq" id="WP_072746429.1">
    <property type="nucleotide sequence ID" value="NZ_FOHL01000003.1"/>
</dbReference>
<evidence type="ECO:0000256" key="3">
    <source>
        <dbReference type="ARBA" id="ARBA00022723"/>
    </source>
</evidence>
<feature type="domain" description="Metalloenzyme" evidence="8">
    <location>
        <begin position="5"/>
        <end position="400"/>
    </location>
</feature>
<name>A0A1M7SGG0_9RHOB</name>
<comment type="similarity">
    <text evidence="1 6">Belongs to the phosphopentomutase family.</text>
</comment>
<sequence length="439" mass="46400">MSAGRVLILVMDSVGVGGAPDAALFRNGDGDDEGAATVPHIAQACAEGRAEEGRSGPLRAPNLTAMGLGEACRIACGATPPGLEATGPFQGVYGAGQEFSAGKDTITGHWELAGAPMRRDWHYFPRAVPALPERLTDALIRRAGLPGLLGNKHASGTEILDELGAESLRTGKPIIYTSADSVIQIAAHEQAFGLERLYELCRIARELADELNVGRVIARPFLGDPATGFRRTANRKDFSTPPPEPTLCDRALEAGRQVFGVGKIADIFAGRGIGAVLKGADDMALCDRTLEAMRDAGPGDLIFANFVDFDSLYGHRRDVSGYARAIEAFDARLPELFAAMGDQDLMIVAADHGNDPTWRGTDHTRERVPILCRGARLRPGSAGLRRFADVAETAARWLGLPAGPHGRAMLAPAESGAWRAAPETALGPFAVAPGREEGA</sequence>
<dbReference type="HAMAP" id="MF_00740">
    <property type="entry name" value="Phosphopentomut"/>
    <property type="match status" value="1"/>
</dbReference>
<evidence type="ECO:0000256" key="6">
    <source>
        <dbReference type="HAMAP-Rule" id="MF_00740"/>
    </source>
</evidence>
<evidence type="ECO:0000313" key="10">
    <source>
        <dbReference type="Proteomes" id="UP000184066"/>
    </source>
</evidence>
<dbReference type="NCBIfam" id="TIGR01696">
    <property type="entry name" value="deoB"/>
    <property type="match status" value="1"/>
</dbReference>
<dbReference type="FunFam" id="3.30.70.1250:FF:000001">
    <property type="entry name" value="Phosphopentomutase"/>
    <property type="match status" value="1"/>
</dbReference>
<organism evidence="9 10">
    <name type="scientific">Oceanicella actignis</name>
    <dbReference type="NCBI Taxonomy" id="1189325"/>
    <lineage>
        <taxon>Bacteria</taxon>
        <taxon>Pseudomonadati</taxon>
        <taxon>Pseudomonadota</taxon>
        <taxon>Alphaproteobacteria</taxon>
        <taxon>Rhodobacterales</taxon>
        <taxon>Paracoccaceae</taxon>
        <taxon>Oceanicella</taxon>
    </lineage>
</organism>
<comment type="cofactor">
    <cofactor evidence="6">
        <name>Mn(2+)</name>
        <dbReference type="ChEBI" id="CHEBI:29035"/>
    </cofactor>
    <text evidence="6">Binds 2 manganese ions.</text>
</comment>
<feature type="binding site" evidence="6">
    <location>
        <position position="351"/>
    </location>
    <ligand>
        <name>Mn(2+)</name>
        <dbReference type="ChEBI" id="CHEBI:29035"/>
        <label>1</label>
    </ligand>
</feature>
<dbReference type="GO" id="GO:0005829">
    <property type="term" value="C:cytosol"/>
    <property type="evidence" value="ECO:0007669"/>
    <property type="project" value="TreeGrafter"/>
</dbReference>
<dbReference type="OrthoDB" id="9769930at2"/>
<keyword evidence="3 6" id="KW-0479">Metal-binding</keyword>
<evidence type="ECO:0000256" key="7">
    <source>
        <dbReference type="NCBIfam" id="TIGR01696"/>
    </source>
</evidence>
<comment type="pathway">
    <text evidence="6">Carbohydrate degradation; 2-deoxy-D-ribose 1-phosphate degradation; D-glyceraldehyde 3-phosphate and acetaldehyde from 2-deoxy-alpha-D-ribose 1-phosphate: step 1/2.</text>
</comment>
<dbReference type="NCBIfam" id="NF003766">
    <property type="entry name" value="PRK05362.1"/>
    <property type="match status" value="1"/>
</dbReference>
<reference evidence="9 10" key="1">
    <citation type="submission" date="2016-12" db="EMBL/GenBank/DDBJ databases">
        <authorList>
            <person name="Song W.-J."/>
            <person name="Kurnit D.M."/>
        </authorList>
    </citation>
    <scope>NUCLEOTIDE SEQUENCE [LARGE SCALE GENOMIC DNA]</scope>
    <source>
        <strain evidence="9 10">CGMCC 1.10808</strain>
    </source>
</reference>
<dbReference type="UniPathway" id="UPA00087">
    <property type="reaction ID" value="UER00173"/>
</dbReference>
<dbReference type="Pfam" id="PF01676">
    <property type="entry name" value="Metalloenzyme"/>
    <property type="match status" value="1"/>
</dbReference>
<dbReference type="InterPro" id="IPR017850">
    <property type="entry name" value="Alkaline_phosphatase_core_sf"/>
</dbReference>
<dbReference type="InterPro" id="IPR024052">
    <property type="entry name" value="Phosphopentomutase_DeoB_cap_sf"/>
</dbReference>
<dbReference type="PANTHER" id="PTHR21110">
    <property type="entry name" value="PHOSPHOPENTOMUTASE"/>
    <property type="match status" value="1"/>
</dbReference>
<keyword evidence="10" id="KW-1185">Reference proteome</keyword>
<dbReference type="CDD" id="cd16009">
    <property type="entry name" value="PPM"/>
    <property type="match status" value="1"/>
</dbReference>
<dbReference type="SUPFAM" id="SSF143856">
    <property type="entry name" value="DeoB insert domain-like"/>
    <property type="match status" value="1"/>
</dbReference>
<feature type="binding site" evidence="6">
    <location>
        <position position="12"/>
    </location>
    <ligand>
        <name>Mn(2+)</name>
        <dbReference type="ChEBI" id="CHEBI:29035"/>
        <label>1</label>
    </ligand>
</feature>
<keyword evidence="5 6" id="KW-0413">Isomerase</keyword>